<dbReference type="AlphaFoldDB" id="A0A9Q3ZEZ8"/>
<dbReference type="Proteomes" id="UP001107961">
    <property type="component" value="Unassembled WGS sequence"/>
</dbReference>
<dbReference type="RefSeq" id="WP_233926244.1">
    <property type="nucleotide sequence ID" value="NZ_JAJVKT010000053.1"/>
</dbReference>
<dbReference type="EMBL" id="JAJVKT010000053">
    <property type="protein sequence ID" value="MCE7511333.1"/>
    <property type="molecule type" value="Genomic_DNA"/>
</dbReference>
<keyword evidence="2" id="KW-1185">Reference proteome</keyword>
<gene>
    <name evidence="1" type="ORF">LZG35_22090</name>
</gene>
<proteinExistence type="predicted"/>
<organism evidence="1 2">
    <name type="scientific">Alloalcanivorax xenomutans</name>
    <dbReference type="NCBI Taxonomy" id="1094342"/>
    <lineage>
        <taxon>Bacteria</taxon>
        <taxon>Pseudomonadati</taxon>
        <taxon>Pseudomonadota</taxon>
        <taxon>Gammaproteobacteria</taxon>
        <taxon>Oceanospirillales</taxon>
        <taxon>Alcanivoracaceae</taxon>
        <taxon>Alloalcanivorax</taxon>
    </lineage>
</organism>
<evidence type="ECO:0000313" key="2">
    <source>
        <dbReference type="Proteomes" id="UP001107961"/>
    </source>
</evidence>
<name>A0A9Q3ZEZ8_9GAMM</name>
<comment type="caution">
    <text evidence="1">The sequence shown here is derived from an EMBL/GenBank/DDBJ whole genome shotgun (WGS) entry which is preliminary data.</text>
</comment>
<accession>A0A9Q3ZEZ8</accession>
<protein>
    <submittedName>
        <fullName evidence="1">Uncharacterized protein</fullName>
    </submittedName>
</protein>
<sequence>MTVCLSKLCSDFLRETYSSISGDKLKASYAHEIVAACMGYKSRAALLAESQWPLSDMNEAEVLIPHVELIKQRLDELKGLPSGLVDTLPPLKIAKELSNFLKNEGHFSGQLWLSESLMEYIEAVYLYDNSLLIEDELSGVIAGTNASFSDMPDCEEMVLKELDEGVSVIVNGVLTGDPIDNKVYCGHEIAFRMDMFLPRVSGRVGFLAPEIEVGGAVIDDRSDDLILIE</sequence>
<reference evidence="1" key="1">
    <citation type="submission" date="2022-01" db="EMBL/GenBank/DDBJ databases">
        <authorList>
            <person name="Karlyshev A.V."/>
            <person name="Jaspars M."/>
        </authorList>
    </citation>
    <scope>NUCLEOTIDE SEQUENCE</scope>
    <source>
        <strain evidence="1">AGSA3-2</strain>
    </source>
</reference>
<evidence type="ECO:0000313" key="1">
    <source>
        <dbReference type="EMBL" id="MCE7511333.1"/>
    </source>
</evidence>